<reference evidence="1 2" key="1">
    <citation type="submission" date="2023-07" db="EMBL/GenBank/DDBJ databases">
        <title>The novel representative of Negativicutes class, Anaeroselena agilis gen. nov. sp. nov.</title>
        <authorList>
            <person name="Prokofeva M.I."/>
            <person name="Elcheninov A.G."/>
            <person name="Klyukina A."/>
            <person name="Kublanov I.V."/>
            <person name="Frolov E.N."/>
            <person name="Podosokorskaya O.A."/>
        </authorList>
    </citation>
    <scope>NUCLEOTIDE SEQUENCE [LARGE SCALE GENOMIC DNA]</scope>
    <source>
        <strain evidence="1 2">4137-cl</strain>
    </source>
</reference>
<name>A0ABU3P4P3_9FIRM</name>
<dbReference type="SUPFAM" id="SSF56399">
    <property type="entry name" value="ADP-ribosylation"/>
    <property type="match status" value="1"/>
</dbReference>
<dbReference type="RefSeq" id="WP_413782549.1">
    <property type="nucleotide sequence ID" value="NZ_JAUOZS010000002.1"/>
</dbReference>
<accession>A0ABU3P4P3</accession>
<proteinExistence type="predicted"/>
<keyword evidence="2" id="KW-1185">Reference proteome</keyword>
<evidence type="ECO:0000313" key="1">
    <source>
        <dbReference type="EMBL" id="MDT8903988.1"/>
    </source>
</evidence>
<comment type="caution">
    <text evidence="1">The sequence shown here is derived from an EMBL/GenBank/DDBJ whole genome shotgun (WGS) entry which is preliminary data.</text>
</comment>
<gene>
    <name evidence="1" type="ORF">Q4T40_22370</name>
</gene>
<organism evidence="1 2">
    <name type="scientific">Anaeroselena agilis</name>
    <dbReference type="NCBI Taxonomy" id="3063788"/>
    <lineage>
        <taxon>Bacteria</taxon>
        <taxon>Bacillati</taxon>
        <taxon>Bacillota</taxon>
        <taxon>Negativicutes</taxon>
        <taxon>Acetonemataceae</taxon>
        <taxon>Anaeroselena</taxon>
    </lineage>
</organism>
<sequence length="229" mass="25594">MKAYDGTFIHGIDLKNWYPVHNISLAGSLMSPDYLALIDSGIGASHLSLREASLSDISNAKIPSGAVTPRSVQTIIMASIIKSTGGVGFGLTNTQSLMTSEMQEVLLKANVELEFERLRRIVASDAASRLSCIWVAENNRIGEAHIRKMLGVSTYIVSVDIPEALRVTKVDTDWFDLYCHDPKEEYIHKYWSSLECTSIPKWEFLVEGIVRLTEERQIDYIKKFGAKIP</sequence>
<protein>
    <recommendedName>
        <fullName evidence="3">Peptidase A2 domain-containing protein</fullName>
    </recommendedName>
</protein>
<dbReference type="Proteomes" id="UP001254848">
    <property type="component" value="Unassembled WGS sequence"/>
</dbReference>
<dbReference type="EMBL" id="JAUOZS010000002">
    <property type="protein sequence ID" value="MDT8903988.1"/>
    <property type="molecule type" value="Genomic_DNA"/>
</dbReference>
<evidence type="ECO:0008006" key="3">
    <source>
        <dbReference type="Google" id="ProtNLM"/>
    </source>
</evidence>
<evidence type="ECO:0000313" key="2">
    <source>
        <dbReference type="Proteomes" id="UP001254848"/>
    </source>
</evidence>